<keyword evidence="4" id="KW-1185">Reference proteome</keyword>
<dbReference type="STRING" id="83767.SAMN05660652_03679"/>
<dbReference type="EMBL" id="FNCY01000022">
    <property type="protein sequence ID" value="SDI57929.1"/>
    <property type="molecule type" value="Genomic_DNA"/>
</dbReference>
<dbReference type="GO" id="GO:0006508">
    <property type="term" value="P:proteolysis"/>
    <property type="evidence" value="ECO:0007669"/>
    <property type="project" value="UniProtKB-KW"/>
</dbReference>
<organism evidence="3 4">
    <name type="scientific">Propionivibrio dicarboxylicus</name>
    <dbReference type="NCBI Taxonomy" id="83767"/>
    <lineage>
        <taxon>Bacteria</taxon>
        <taxon>Pseudomonadati</taxon>
        <taxon>Pseudomonadota</taxon>
        <taxon>Betaproteobacteria</taxon>
        <taxon>Rhodocyclales</taxon>
        <taxon>Rhodocyclaceae</taxon>
        <taxon>Propionivibrio</taxon>
    </lineage>
</organism>
<proteinExistence type="predicted"/>
<dbReference type="Pfam" id="PF02517">
    <property type="entry name" value="Rce1-like"/>
    <property type="match status" value="1"/>
</dbReference>
<feature type="transmembrane region" description="Helical" evidence="1">
    <location>
        <begin position="213"/>
        <end position="231"/>
    </location>
</feature>
<keyword evidence="1" id="KW-1133">Transmembrane helix</keyword>
<dbReference type="RefSeq" id="WP_091939881.1">
    <property type="nucleotide sequence ID" value="NZ_FNCY01000022.1"/>
</dbReference>
<dbReference type="GO" id="GO:0004175">
    <property type="term" value="F:endopeptidase activity"/>
    <property type="evidence" value="ECO:0007669"/>
    <property type="project" value="UniProtKB-ARBA"/>
</dbReference>
<feature type="transmembrane region" description="Helical" evidence="1">
    <location>
        <begin position="157"/>
        <end position="177"/>
    </location>
</feature>
<keyword evidence="3" id="KW-0645">Protease</keyword>
<dbReference type="Proteomes" id="UP000198607">
    <property type="component" value="Unassembled WGS sequence"/>
</dbReference>
<keyword evidence="3" id="KW-0378">Hydrolase</keyword>
<evidence type="ECO:0000256" key="1">
    <source>
        <dbReference type="SAM" id="Phobius"/>
    </source>
</evidence>
<feature type="transmembrane region" description="Helical" evidence="1">
    <location>
        <begin position="62"/>
        <end position="83"/>
    </location>
</feature>
<gene>
    <name evidence="3" type="ORF">SAMN05660652_03679</name>
</gene>
<sequence>MEPATGFQQTACKMPTRLRATTTGTGINAFTPRMLDPQLSAFVALYLLCLSKRFWLGNLHGIHFWLADVIGFVIIPIALVRAFSLPLKLPFGIVSGKQRKSEKHTTGELVFYSILSTTVLYAALNLGAVFGKIAVAVFPNLLPPTYSYLASAPGKEFPTAVFVFYFAITPAVVEEYFFRGLARQQIQRVFGSNFSYVLISSLLFASIHWGGGLFPVVQTAVFGIAAALIYLHVKSLLPLMVGHFFVDVSIALSALP</sequence>
<keyword evidence="1" id="KW-0812">Transmembrane</keyword>
<name>A0A1G8LQF1_9RHOO</name>
<keyword evidence="1" id="KW-0472">Membrane</keyword>
<feature type="transmembrane region" description="Helical" evidence="1">
    <location>
        <begin position="109"/>
        <end position="137"/>
    </location>
</feature>
<dbReference type="GO" id="GO:0080120">
    <property type="term" value="P:CAAX-box protein maturation"/>
    <property type="evidence" value="ECO:0007669"/>
    <property type="project" value="UniProtKB-ARBA"/>
</dbReference>
<reference evidence="3 4" key="1">
    <citation type="submission" date="2016-10" db="EMBL/GenBank/DDBJ databases">
        <authorList>
            <person name="de Groot N.N."/>
        </authorList>
    </citation>
    <scope>NUCLEOTIDE SEQUENCE [LARGE SCALE GENOMIC DNA]</scope>
    <source>
        <strain evidence="3 4">DSM 5885</strain>
    </source>
</reference>
<evidence type="ECO:0000259" key="2">
    <source>
        <dbReference type="Pfam" id="PF02517"/>
    </source>
</evidence>
<protein>
    <submittedName>
        <fullName evidence="3">CAAX protease self-immunity</fullName>
    </submittedName>
</protein>
<feature type="domain" description="CAAX prenyl protease 2/Lysostaphin resistance protein A-like" evidence="2">
    <location>
        <begin position="159"/>
        <end position="248"/>
    </location>
</feature>
<dbReference type="AlphaFoldDB" id="A0A1G8LQF1"/>
<accession>A0A1G8LQF1</accession>
<evidence type="ECO:0000313" key="4">
    <source>
        <dbReference type="Proteomes" id="UP000198607"/>
    </source>
</evidence>
<dbReference type="OrthoDB" id="7171777at2"/>
<feature type="transmembrane region" description="Helical" evidence="1">
    <location>
        <begin position="189"/>
        <end position="207"/>
    </location>
</feature>
<dbReference type="InterPro" id="IPR003675">
    <property type="entry name" value="Rce1/LyrA-like_dom"/>
</dbReference>
<evidence type="ECO:0000313" key="3">
    <source>
        <dbReference type="EMBL" id="SDI57929.1"/>
    </source>
</evidence>